<dbReference type="AlphaFoldDB" id="A0A1I3W028"/>
<feature type="domain" description="PAS" evidence="2">
    <location>
        <begin position="13"/>
        <end position="80"/>
    </location>
</feature>
<evidence type="ECO:0000259" key="2">
    <source>
        <dbReference type="SMART" id="SM00091"/>
    </source>
</evidence>
<evidence type="ECO:0000313" key="4">
    <source>
        <dbReference type="Proteomes" id="UP000198755"/>
    </source>
</evidence>
<evidence type="ECO:0000313" key="3">
    <source>
        <dbReference type="EMBL" id="SFJ99957.1"/>
    </source>
</evidence>
<evidence type="ECO:0000256" key="1">
    <source>
        <dbReference type="SAM" id="Coils"/>
    </source>
</evidence>
<dbReference type="SMART" id="SM00091">
    <property type="entry name" value="PAS"/>
    <property type="match status" value="1"/>
</dbReference>
<keyword evidence="4" id="KW-1185">Reference proteome</keyword>
<dbReference type="GO" id="GO:0008168">
    <property type="term" value="F:methyltransferase activity"/>
    <property type="evidence" value="ECO:0007669"/>
    <property type="project" value="UniProtKB-KW"/>
</dbReference>
<dbReference type="Gene3D" id="3.30.450.20">
    <property type="entry name" value="PAS domain"/>
    <property type="match status" value="1"/>
</dbReference>
<dbReference type="STRING" id="1612308.SAMN05444581_101188"/>
<keyword evidence="1" id="KW-0175">Coiled coil</keyword>
<accession>A0A1I3W028</accession>
<gene>
    <name evidence="3" type="ORF">SAMN05444581_101188</name>
</gene>
<dbReference type="InterPro" id="IPR013767">
    <property type="entry name" value="PAS_fold"/>
</dbReference>
<name>A0A1I3W028_9HYPH</name>
<feature type="coiled-coil region" evidence="1">
    <location>
        <begin position="129"/>
        <end position="160"/>
    </location>
</feature>
<dbReference type="Pfam" id="PF07568">
    <property type="entry name" value="HisKA_2"/>
    <property type="match status" value="1"/>
</dbReference>
<dbReference type="GO" id="GO:0006355">
    <property type="term" value="P:regulation of DNA-templated transcription"/>
    <property type="evidence" value="ECO:0007669"/>
    <property type="project" value="InterPro"/>
</dbReference>
<reference evidence="3 4" key="1">
    <citation type="submission" date="2016-10" db="EMBL/GenBank/DDBJ databases">
        <authorList>
            <person name="de Groot N.N."/>
        </authorList>
    </citation>
    <scope>NUCLEOTIDE SEQUENCE [LARGE SCALE GENOMIC DNA]</scope>
    <source>
        <strain evidence="3 4">NE2</strain>
    </source>
</reference>
<dbReference type="InterPro" id="IPR035965">
    <property type="entry name" value="PAS-like_dom_sf"/>
</dbReference>
<dbReference type="Pfam" id="PF00989">
    <property type="entry name" value="PAS"/>
    <property type="match status" value="1"/>
</dbReference>
<dbReference type="SUPFAM" id="SSF55785">
    <property type="entry name" value="PYP-like sensor domain (PAS domain)"/>
    <property type="match status" value="1"/>
</dbReference>
<protein>
    <submittedName>
        <fullName evidence="3">Chemotaxis protein methyltransferase CheR</fullName>
    </submittedName>
</protein>
<dbReference type="InterPro" id="IPR000014">
    <property type="entry name" value="PAS"/>
</dbReference>
<keyword evidence="3" id="KW-0808">Transferase</keyword>
<dbReference type="InterPro" id="IPR011495">
    <property type="entry name" value="Sig_transdc_His_kin_sub2_dim/P"/>
</dbReference>
<sequence>MTTLFKTIEDPGTLAQAIVDTIREPLLVLGDDLCVLAVSRSYCLMFEVASSNVLGQSLYALGDGQWRIPDLGALLEKVLREHIPAECFEVEHEFPRIGRRTMLLNAREVFYDHSARTTLLLAFEDVTALRAADREKDEFLRRTEELIQQKDVLLREMEHRVGNSLQIIASILMLKARTVPQTRPVCIFRTCIDA</sequence>
<dbReference type="Proteomes" id="UP000198755">
    <property type="component" value="Unassembled WGS sequence"/>
</dbReference>
<organism evidence="3 4">
    <name type="scientific">Methylocapsa palsarum</name>
    <dbReference type="NCBI Taxonomy" id="1612308"/>
    <lineage>
        <taxon>Bacteria</taxon>
        <taxon>Pseudomonadati</taxon>
        <taxon>Pseudomonadota</taxon>
        <taxon>Alphaproteobacteria</taxon>
        <taxon>Hyphomicrobiales</taxon>
        <taxon>Beijerinckiaceae</taxon>
        <taxon>Methylocapsa</taxon>
    </lineage>
</organism>
<proteinExistence type="predicted"/>
<keyword evidence="3" id="KW-0489">Methyltransferase</keyword>
<dbReference type="GO" id="GO:0032259">
    <property type="term" value="P:methylation"/>
    <property type="evidence" value="ECO:0007669"/>
    <property type="project" value="UniProtKB-KW"/>
</dbReference>
<dbReference type="EMBL" id="FOSN01000001">
    <property type="protein sequence ID" value="SFJ99957.1"/>
    <property type="molecule type" value="Genomic_DNA"/>
</dbReference>